<organism evidence="2 3">
    <name type="scientific">Streblomastix strix</name>
    <dbReference type="NCBI Taxonomy" id="222440"/>
    <lineage>
        <taxon>Eukaryota</taxon>
        <taxon>Metamonada</taxon>
        <taxon>Preaxostyla</taxon>
        <taxon>Oxymonadida</taxon>
        <taxon>Streblomastigidae</taxon>
        <taxon>Streblomastix</taxon>
    </lineage>
</organism>
<sequence length="158" mass="18310">MANLTNSMSLVLEEFYSALKHVSVSAISGQGMDEFVQSTIDATEEYKTVFLPMIEELRKEKEKINEQRASIEMEKVLKDLDGRDQDVKMKDNWKENENSKEKDNNEQQKEQEDDIEQEKQVQYIGVRTKKVAQSALSSFEEGIQEEQNVNEDQLKKGQ</sequence>
<dbReference type="InterPro" id="IPR027417">
    <property type="entry name" value="P-loop_NTPase"/>
</dbReference>
<gene>
    <name evidence="2" type="ORF">EZS28_028906</name>
</gene>
<feature type="region of interest" description="Disordered" evidence="1">
    <location>
        <begin position="75"/>
        <end position="122"/>
    </location>
</feature>
<accession>A0A5J4UYW0</accession>
<comment type="caution">
    <text evidence="2">The sequence shown here is derived from an EMBL/GenBank/DDBJ whole genome shotgun (WGS) entry which is preliminary data.</text>
</comment>
<evidence type="ECO:0000313" key="2">
    <source>
        <dbReference type="EMBL" id="KAA6375567.1"/>
    </source>
</evidence>
<reference evidence="2 3" key="1">
    <citation type="submission" date="2019-03" db="EMBL/GenBank/DDBJ databases">
        <title>Single cell metagenomics reveals metabolic interactions within the superorganism composed of flagellate Streblomastix strix and complex community of Bacteroidetes bacteria on its surface.</title>
        <authorList>
            <person name="Treitli S.C."/>
            <person name="Kolisko M."/>
            <person name="Husnik F."/>
            <person name="Keeling P."/>
            <person name="Hampl V."/>
        </authorList>
    </citation>
    <scope>NUCLEOTIDE SEQUENCE [LARGE SCALE GENOMIC DNA]</scope>
    <source>
        <strain evidence="2">ST1C</strain>
    </source>
</reference>
<dbReference type="Proteomes" id="UP000324800">
    <property type="component" value="Unassembled WGS sequence"/>
</dbReference>
<dbReference type="EMBL" id="SNRW01011136">
    <property type="protein sequence ID" value="KAA6375567.1"/>
    <property type="molecule type" value="Genomic_DNA"/>
</dbReference>
<dbReference type="OrthoDB" id="243313at2759"/>
<protein>
    <submittedName>
        <fullName evidence="2">Uncharacterized protein</fullName>
    </submittedName>
</protein>
<dbReference type="Gene3D" id="3.40.50.300">
    <property type="entry name" value="P-loop containing nucleotide triphosphate hydrolases"/>
    <property type="match status" value="1"/>
</dbReference>
<feature type="region of interest" description="Disordered" evidence="1">
    <location>
        <begin position="139"/>
        <end position="158"/>
    </location>
</feature>
<feature type="compositionally biased region" description="Basic and acidic residues" evidence="1">
    <location>
        <begin position="75"/>
        <end position="110"/>
    </location>
</feature>
<evidence type="ECO:0000313" key="3">
    <source>
        <dbReference type="Proteomes" id="UP000324800"/>
    </source>
</evidence>
<dbReference type="AlphaFoldDB" id="A0A5J4UYW0"/>
<name>A0A5J4UYW0_9EUKA</name>
<proteinExistence type="predicted"/>
<evidence type="ECO:0000256" key="1">
    <source>
        <dbReference type="SAM" id="MobiDB-lite"/>
    </source>
</evidence>